<reference evidence="1" key="2">
    <citation type="journal article" date="2021" name="PeerJ">
        <title>Extensive microbial diversity within the chicken gut microbiome revealed by metagenomics and culture.</title>
        <authorList>
            <person name="Gilroy R."/>
            <person name="Ravi A."/>
            <person name="Getino M."/>
            <person name="Pursley I."/>
            <person name="Horton D.L."/>
            <person name="Alikhan N.F."/>
            <person name="Baker D."/>
            <person name="Gharbi K."/>
            <person name="Hall N."/>
            <person name="Watson M."/>
            <person name="Adriaenssens E.M."/>
            <person name="Foster-Nyarko E."/>
            <person name="Jarju S."/>
            <person name="Secka A."/>
            <person name="Antonio M."/>
            <person name="Oren A."/>
            <person name="Chaudhuri R.R."/>
            <person name="La Ragione R."/>
            <person name="Hildebrand F."/>
            <person name="Pallen M.J."/>
        </authorList>
    </citation>
    <scope>NUCLEOTIDE SEQUENCE</scope>
    <source>
        <strain evidence="1">ChiSxjej2B14-6234</strain>
    </source>
</reference>
<dbReference type="PANTHER" id="PTHR33677:SF3">
    <property type="entry name" value="COPPER-SENSING TRANSCRIPTIONAL REPRESSOR RICR"/>
    <property type="match status" value="1"/>
</dbReference>
<sequence>MAHHHTRSQAVIHRLSRVIGHLEAIKTMVAEDRDCCEVLTQIAAAKAAINNIGREVLKDHIEHCVADAVQEGDRQALDDLAAALDRFMK</sequence>
<dbReference type="InterPro" id="IPR038390">
    <property type="entry name" value="Metal_Tscrpt_repr_sf"/>
</dbReference>
<protein>
    <submittedName>
        <fullName evidence="1">Metal-sensing transcriptional repressor</fullName>
    </submittedName>
</protein>
<accession>A0A9D0ZBJ7</accession>
<organism evidence="1 2">
    <name type="scientific">Candidatus Onthenecus intestinigallinarum</name>
    <dbReference type="NCBI Taxonomy" id="2840875"/>
    <lineage>
        <taxon>Bacteria</taxon>
        <taxon>Bacillati</taxon>
        <taxon>Bacillota</taxon>
        <taxon>Clostridia</taxon>
        <taxon>Eubacteriales</taxon>
        <taxon>Candidatus Onthenecus</taxon>
    </lineage>
</organism>
<comment type="caution">
    <text evidence="1">The sequence shown here is derived from an EMBL/GenBank/DDBJ whole genome shotgun (WGS) entry which is preliminary data.</text>
</comment>
<evidence type="ECO:0000313" key="1">
    <source>
        <dbReference type="EMBL" id="HIQ72672.1"/>
    </source>
</evidence>
<dbReference type="GO" id="GO:0046872">
    <property type="term" value="F:metal ion binding"/>
    <property type="evidence" value="ECO:0007669"/>
    <property type="project" value="InterPro"/>
</dbReference>
<dbReference type="Pfam" id="PF02583">
    <property type="entry name" value="Trns_repr_metal"/>
    <property type="match status" value="1"/>
</dbReference>
<dbReference type="Gene3D" id="1.20.58.1000">
    <property type="entry name" value="Metal-sensitive repressor, helix protomer"/>
    <property type="match status" value="1"/>
</dbReference>
<dbReference type="InterPro" id="IPR003735">
    <property type="entry name" value="Metal_Tscrpt_repr"/>
</dbReference>
<dbReference type="Proteomes" id="UP000886887">
    <property type="component" value="Unassembled WGS sequence"/>
</dbReference>
<dbReference type="GO" id="GO:0045892">
    <property type="term" value="P:negative regulation of DNA-templated transcription"/>
    <property type="evidence" value="ECO:0007669"/>
    <property type="project" value="UniProtKB-ARBA"/>
</dbReference>
<reference evidence="1" key="1">
    <citation type="submission" date="2020-10" db="EMBL/GenBank/DDBJ databases">
        <authorList>
            <person name="Gilroy R."/>
        </authorList>
    </citation>
    <scope>NUCLEOTIDE SEQUENCE</scope>
    <source>
        <strain evidence="1">ChiSxjej2B14-6234</strain>
    </source>
</reference>
<name>A0A9D0ZBJ7_9FIRM</name>
<dbReference type="PANTHER" id="PTHR33677">
    <property type="entry name" value="TRANSCRIPTIONAL REPRESSOR FRMR-RELATED"/>
    <property type="match status" value="1"/>
</dbReference>
<gene>
    <name evidence="1" type="ORF">IAB73_10755</name>
</gene>
<dbReference type="AlphaFoldDB" id="A0A9D0ZBJ7"/>
<dbReference type="EMBL" id="DVFJ01000037">
    <property type="protein sequence ID" value="HIQ72672.1"/>
    <property type="molecule type" value="Genomic_DNA"/>
</dbReference>
<evidence type="ECO:0000313" key="2">
    <source>
        <dbReference type="Proteomes" id="UP000886887"/>
    </source>
</evidence>
<proteinExistence type="predicted"/>
<dbReference type="GO" id="GO:0003677">
    <property type="term" value="F:DNA binding"/>
    <property type="evidence" value="ECO:0007669"/>
    <property type="project" value="InterPro"/>
</dbReference>